<gene>
    <name evidence="2" type="primary">71</name>
    <name evidence="2" type="ORF">SEA_ANNASERENA_71</name>
</gene>
<organism evidence="2 3">
    <name type="scientific">Microbacterium phage AnnaSerena</name>
    <dbReference type="NCBI Taxonomy" id="2201432"/>
    <lineage>
        <taxon>Viruses</taxon>
        <taxon>Duplodnaviria</taxon>
        <taxon>Heunggongvirae</taxon>
        <taxon>Uroviricota</taxon>
        <taxon>Caudoviricetes</taxon>
        <taxon>Krampusvirus</taxon>
        <taxon>Krampusvirus krampus</taxon>
    </lineage>
</organism>
<dbReference type="Proteomes" id="UP000251068">
    <property type="component" value="Segment"/>
</dbReference>
<evidence type="ECO:0000256" key="1">
    <source>
        <dbReference type="SAM" id="MobiDB-lite"/>
    </source>
</evidence>
<proteinExistence type="predicted"/>
<dbReference type="EMBL" id="MH271292">
    <property type="protein sequence ID" value="AWY04526.1"/>
    <property type="molecule type" value="Genomic_DNA"/>
</dbReference>
<feature type="compositionally biased region" description="Acidic residues" evidence="1">
    <location>
        <begin position="90"/>
        <end position="103"/>
    </location>
</feature>
<sequence>MITLNISPDGDITISQETPGERIYMGEHYARMEREEKETERDEMNSTFFKSGWESAIQEAQLRYVSGDIETFFQEMKVGDIETEIKEDAGSEPDDLEGWDEPTDPVLDAADPPLIRPAVDSGEPEKEHTFDPTPQRSAGTWTISDEELQSLKDAEFERGVQYVSPTVPRRYSQEEIEAIGAEAAAAERAKIGSSVKFSALRAIADGVAAEGNAQGVMPSLDDLLIRVAEKLGHEVTR</sequence>
<feature type="region of interest" description="Disordered" evidence="1">
    <location>
        <begin position="86"/>
        <end position="140"/>
    </location>
</feature>
<name>A0A2Z4Q3H8_9CAUD</name>
<accession>A0A2Z4Q3H8</accession>
<protein>
    <submittedName>
        <fullName evidence="2">Uncharacterized protein</fullName>
    </submittedName>
</protein>
<evidence type="ECO:0000313" key="3">
    <source>
        <dbReference type="Proteomes" id="UP000251068"/>
    </source>
</evidence>
<reference evidence="2 3" key="1">
    <citation type="submission" date="2018-04" db="EMBL/GenBank/DDBJ databases">
        <authorList>
            <person name="Harrington T."/>
            <person name="Washburn E."/>
            <person name="Bricker J."/>
            <person name="McKinney A."/>
            <person name="Betsko A.J."/>
            <person name="Garlena R.A."/>
            <person name="Russell D.A."/>
            <person name="Pope W.A."/>
            <person name="Jacobs-Sera D."/>
            <person name="Hatfull G.F."/>
        </authorList>
    </citation>
    <scope>NUCLEOTIDE SEQUENCE [LARGE SCALE GENOMIC DNA]</scope>
</reference>
<evidence type="ECO:0000313" key="2">
    <source>
        <dbReference type="EMBL" id="AWY04526.1"/>
    </source>
</evidence>